<dbReference type="PANTHER" id="PTHR10720:SF0">
    <property type="entry name" value="HEME OXYGENASE"/>
    <property type="match status" value="1"/>
</dbReference>
<dbReference type="Gene3D" id="1.20.910.10">
    <property type="entry name" value="Heme oxygenase-like"/>
    <property type="match status" value="1"/>
</dbReference>
<dbReference type="InterPro" id="IPR016053">
    <property type="entry name" value="Haem_Oase-like"/>
</dbReference>
<sequence length="262" mass="28364">MAGDKQDYDLLIEMRTATRRSHNIANALILSKLVLVLTDKRLYAQALSSFLPVYSKLEALLQQHKDVPGLSTVVAVTSTIPARTAAMEQDLAYLLGPNWRSYIPSSQAAAAYAAHLEQLAAANPVLLLPYAFSLYVPILLGFMARRIQKSLALPEGQGLEFFTIPDKAGKLAQLRAAVTHAGGELPSQQLRQSLLAEAVEQFRRNNAVVAEFRVGWRAVLHAALLVLRRSMRYAVVAAAVVVGLLSVAAAAGVLPAGLFARR</sequence>
<protein>
    <submittedName>
        <fullName evidence="1">Uncharacterized protein</fullName>
    </submittedName>
</protein>
<dbReference type="SUPFAM" id="SSF48613">
    <property type="entry name" value="Heme oxygenase-like"/>
    <property type="match status" value="1"/>
</dbReference>
<name>A0A383WAG3_TETOB</name>
<reference evidence="1 2" key="1">
    <citation type="submission" date="2016-10" db="EMBL/GenBank/DDBJ databases">
        <authorList>
            <person name="Cai Z."/>
        </authorList>
    </citation>
    <scope>NUCLEOTIDE SEQUENCE [LARGE SCALE GENOMIC DNA]</scope>
</reference>
<evidence type="ECO:0000313" key="2">
    <source>
        <dbReference type="Proteomes" id="UP000256970"/>
    </source>
</evidence>
<dbReference type="InterPro" id="IPR002051">
    <property type="entry name" value="Haem_Oase"/>
</dbReference>
<organism evidence="1 2">
    <name type="scientific">Tetradesmus obliquus</name>
    <name type="common">Green alga</name>
    <name type="synonym">Acutodesmus obliquus</name>
    <dbReference type="NCBI Taxonomy" id="3088"/>
    <lineage>
        <taxon>Eukaryota</taxon>
        <taxon>Viridiplantae</taxon>
        <taxon>Chlorophyta</taxon>
        <taxon>core chlorophytes</taxon>
        <taxon>Chlorophyceae</taxon>
        <taxon>CS clade</taxon>
        <taxon>Sphaeropleales</taxon>
        <taxon>Scenedesmaceae</taxon>
        <taxon>Tetradesmus</taxon>
    </lineage>
</organism>
<proteinExistence type="predicted"/>
<dbReference type="AlphaFoldDB" id="A0A383WAG3"/>
<dbReference type="GO" id="GO:0004392">
    <property type="term" value="F:heme oxygenase (decyclizing) activity"/>
    <property type="evidence" value="ECO:0007669"/>
    <property type="project" value="InterPro"/>
</dbReference>
<evidence type="ECO:0000313" key="1">
    <source>
        <dbReference type="EMBL" id="SZX74625.1"/>
    </source>
</evidence>
<dbReference type="CDD" id="cd19165">
    <property type="entry name" value="HemeO"/>
    <property type="match status" value="1"/>
</dbReference>
<keyword evidence="2" id="KW-1185">Reference proteome</keyword>
<accession>A0A383WAG3</accession>
<dbReference type="InterPro" id="IPR016084">
    <property type="entry name" value="Haem_Oase-like_multi-hlx"/>
</dbReference>
<dbReference type="GO" id="GO:0006788">
    <property type="term" value="P:heme oxidation"/>
    <property type="evidence" value="ECO:0007669"/>
    <property type="project" value="InterPro"/>
</dbReference>
<gene>
    <name evidence="1" type="ORF">BQ4739_LOCUS14948</name>
</gene>
<dbReference type="PANTHER" id="PTHR10720">
    <property type="entry name" value="HEME OXYGENASE"/>
    <property type="match status" value="1"/>
</dbReference>
<dbReference type="STRING" id="3088.A0A383WAG3"/>
<dbReference type="GO" id="GO:0046872">
    <property type="term" value="F:metal ion binding"/>
    <property type="evidence" value="ECO:0007669"/>
    <property type="project" value="UniProtKB-KW"/>
</dbReference>
<dbReference type="OrthoDB" id="652091at2759"/>
<dbReference type="EMBL" id="FNXT01001218">
    <property type="protein sequence ID" value="SZX74625.1"/>
    <property type="molecule type" value="Genomic_DNA"/>
</dbReference>
<dbReference type="Proteomes" id="UP000256970">
    <property type="component" value="Unassembled WGS sequence"/>
</dbReference>
<dbReference type="Pfam" id="PF01126">
    <property type="entry name" value="Heme_oxygenase"/>
    <property type="match status" value="1"/>
</dbReference>